<accession>A0A9P8URN2</accession>
<feature type="domain" description="Ubiquitin-like" evidence="2">
    <location>
        <begin position="264"/>
        <end position="345"/>
    </location>
</feature>
<evidence type="ECO:0000259" key="2">
    <source>
        <dbReference type="Pfam" id="PF22893"/>
    </source>
</evidence>
<dbReference type="EMBL" id="JAGPXC010000002">
    <property type="protein sequence ID" value="KAH6656979.1"/>
    <property type="molecule type" value="Genomic_DNA"/>
</dbReference>
<dbReference type="InterPro" id="IPR054464">
    <property type="entry name" value="ULD_fung"/>
</dbReference>
<dbReference type="RefSeq" id="XP_045961213.1">
    <property type="nucleotide sequence ID" value="XM_046095252.1"/>
</dbReference>
<reference evidence="3" key="1">
    <citation type="journal article" date="2021" name="Nat. Commun.">
        <title>Genetic determinants of endophytism in the Arabidopsis root mycobiome.</title>
        <authorList>
            <person name="Mesny F."/>
            <person name="Miyauchi S."/>
            <person name="Thiergart T."/>
            <person name="Pickel B."/>
            <person name="Atanasova L."/>
            <person name="Karlsson M."/>
            <person name="Huettel B."/>
            <person name="Barry K.W."/>
            <person name="Haridas S."/>
            <person name="Chen C."/>
            <person name="Bauer D."/>
            <person name="Andreopoulos W."/>
            <person name="Pangilinan J."/>
            <person name="LaButti K."/>
            <person name="Riley R."/>
            <person name="Lipzen A."/>
            <person name="Clum A."/>
            <person name="Drula E."/>
            <person name="Henrissat B."/>
            <person name="Kohler A."/>
            <person name="Grigoriev I.V."/>
            <person name="Martin F.M."/>
            <person name="Hacquard S."/>
        </authorList>
    </citation>
    <scope>NUCLEOTIDE SEQUENCE</scope>
    <source>
        <strain evidence="3">MPI-SDFR-AT-0073</strain>
    </source>
</reference>
<keyword evidence="1" id="KW-0175">Coiled coil</keyword>
<evidence type="ECO:0000256" key="1">
    <source>
        <dbReference type="SAM" id="Coils"/>
    </source>
</evidence>
<dbReference type="AlphaFoldDB" id="A0A9P8URN2"/>
<keyword evidence="4" id="KW-1185">Reference proteome</keyword>
<comment type="caution">
    <text evidence="3">The sequence shown here is derived from an EMBL/GenBank/DDBJ whole genome shotgun (WGS) entry which is preliminary data.</text>
</comment>
<dbReference type="OrthoDB" id="3045089at2759"/>
<organism evidence="3 4">
    <name type="scientific">Truncatella angustata</name>
    <dbReference type="NCBI Taxonomy" id="152316"/>
    <lineage>
        <taxon>Eukaryota</taxon>
        <taxon>Fungi</taxon>
        <taxon>Dikarya</taxon>
        <taxon>Ascomycota</taxon>
        <taxon>Pezizomycotina</taxon>
        <taxon>Sordariomycetes</taxon>
        <taxon>Xylariomycetidae</taxon>
        <taxon>Amphisphaeriales</taxon>
        <taxon>Sporocadaceae</taxon>
        <taxon>Truncatella</taxon>
    </lineage>
</organism>
<evidence type="ECO:0000313" key="3">
    <source>
        <dbReference type="EMBL" id="KAH6656979.1"/>
    </source>
</evidence>
<feature type="coiled-coil region" evidence="1">
    <location>
        <begin position="194"/>
        <end position="249"/>
    </location>
</feature>
<dbReference type="Proteomes" id="UP000758603">
    <property type="component" value="Unassembled WGS sequence"/>
</dbReference>
<name>A0A9P8URN2_9PEZI</name>
<gene>
    <name evidence="3" type="ORF">BKA67DRAFT_176692</name>
</gene>
<dbReference type="Pfam" id="PF22893">
    <property type="entry name" value="ULD_2"/>
    <property type="match status" value="1"/>
</dbReference>
<dbReference type="PANTHER" id="PTHR38886:SF1">
    <property type="entry name" value="NACHT-NTPASE AND P-LOOP NTPASES N-TERMINAL DOMAIN-CONTAINING PROTEIN"/>
    <property type="match status" value="1"/>
</dbReference>
<dbReference type="PANTHER" id="PTHR38886">
    <property type="entry name" value="SESA DOMAIN-CONTAINING PROTEIN"/>
    <property type="match status" value="1"/>
</dbReference>
<evidence type="ECO:0000313" key="4">
    <source>
        <dbReference type="Proteomes" id="UP000758603"/>
    </source>
</evidence>
<proteinExistence type="predicted"/>
<dbReference type="GeneID" id="70124145"/>
<protein>
    <recommendedName>
        <fullName evidence="2">Ubiquitin-like domain-containing protein</fullName>
    </recommendedName>
</protein>
<sequence>MEFAATFGSLGDIIAICQITIQLSRALGIGTAGASSSAWEYQELRKEIDIFINILLNVVATCEQYTSPSLSDLNRTIHTIVQDCHIQIQEILHRFVPKYHESLKPGGSTRKIVDAFKKLEWTVKEKERTRELQDKLHTNGQKLSMLMLIVSRQSAHANNATLLARIEEVSILVSKQEQHQNVLLDRLNRTIDHFQRQENQIDAIEHNIEVHLDNNNTILTIAKSTIDPIKHLEQLLANVAHDVVQLRETVSNSNFIRSLDPTREMPLNLNDAFGRDIAIPLQLIIDWQSFNTILGILFQSQKGHDMVLKQQFALEEHFSGKDIARDSPLSECIRRGMRIDMSMIFETNIVLLGACPRCREDTDAPENVTIQ</sequence>